<organism evidence="1 2">
    <name type="scientific">Dentiscutata heterogama</name>
    <dbReference type="NCBI Taxonomy" id="1316150"/>
    <lineage>
        <taxon>Eukaryota</taxon>
        <taxon>Fungi</taxon>
        <taxon>Fungi incertae sedis</taxon>
        <taxon>Mucoromycota</taxon>
        <taxon>Glomeromycotina</taxon>
        <taxon>Glomeromycetes</taxon>
        <taxon>Diversisporales</taxon>
        <taxon>Gigasporaceae</taxon>
        <taxon>Dentiscutata</taxon>
    </lineage>
</organism>
<dbReference type="Proteomes" id="UP000789702">
    <property type="component" value="Unassembled WGS sequence"/>
</dbReference>
<name>A0ACA9JVB2_9GLOM</name>
<reference evidence="1" key="1">
    <citation type="submission" date="2021-06" db="EMBL/GenBank/DDBJ databases">
        <authorList>
            <person name="Kallberg Y."/>
            <person name="Tangrot J."/>
            <person name="Rosling A."/>
        </authorList>
    </citation>
    <scope>NUCLEOTIDE SEQUENCE</scope>
    <source>
        <strain evidence="1">IL203A</strain>
    </source>
</reference>
<dbReference type="EMBL" id="CAJVPU010000020">
    <property type="protein sequence ID" value="CAG8438136.1"/>
    <property type="molecule type" value="Genomic_DNA"/>
</dbReference>
<evidence type="ECO:0000313" key="1">
    <source>
        <dbReference type="EMBL" id="CAG8438136.1"/>
    </source>
</evidence>
<protein>
    <submittedName>
        <fullName evidence="1">7666_t:CDS:1</fullName>
    </submittedName>
</protein>
<proteinExistence type="predicted"/>
<keyword evidence="2" id="KW-1185">Reference proteome</keyword>
<gene>
    <name evidence="1" type="ORF">DHETER_LOCUS55</name>
</gene>
<comment type="caution">
    <text evidence="1">The sequence shown here is derived from an EMBL/GenBank/DDBJ whole genome shotgun (WGS) entry which is preliminary data.</text>
</comment>
<evidence type="ECO:0000313" key="2">
    <source>
        <dbReference type="Proteomes" id="UP000789702"/>
    </source>
</evidence>
<accession>A0ACA9JVB2</accession>
<sequence length="381" mass="45400">MRYAYNNVVRWNRNRRFCNSSKNFEWIKPHTLNEKLKLYTDIKEGKDPNEKDKKLQRSCVWGERKFLRTVAWLELCLKGLHDKVPANIIDESIDDALIARKNIIQKNLKETKKSFLSFKSKKDLRQTMSIRAQNFSKKDWNHFYVMHLHNSSTLLSKRCKPNDFEGRKCDLCPFHFEKKRKHNKWPLQKIDCDCKLTYLSKTNEWIFYWVYEAQKQIRETQANVHVVSIDPGVCTPFTWYSSTKGVRKIGEYDIGRIFRLCKHMDDLISKKDRFASSISKRKKKKALRVDKAIFRMKRKIRRLQEEIHRKTIKFLTDEFDMIVIPSFEVSDMTYSWCENIQNIGGSETYKYKICNIKIDRDVNGARGIFLRALLDGAIILL</sequence>